<dbReference type="InterPro" id="IPR044608">
    <property type="entry name" value="Ect1/PCYT2"/>
</dbReference>
<name>A0A099P522_PICKU</name>
<evidence type="ECO:0000256" key="6">
    <source>
        <dbReference type="ARBA" id="ARBA00023098"/>
    </source>
</evidence>
<dbReference type="UniPathway" id="UPA00558">
    <property type="reaction ID" value="UER00742"/>
</dbReference>
<evidence type="ECO:0000256" key="5">
    <source>
        <dbReference type="ARBA" id="ARBA00022695"/>
    </source>
</evidence>
<dbReference type="EMBL" id="JQFK01000004">
    <property type="protein sequence ID" value="KGK40025.1"/>
    <property type="molecule type" value="Genomic_DNA"/>
</dbReference>
<feature type="region of interest" description="Disordered" evidence="12">
    <location>
        <begin position="380"/>
        <end position="399"/>
    </location>
</feature>
<comment type="pathway">
    <text evidence="9">Phospholipid metabolism; phosphatidylethanolamine biosynthesis; phosphatidylethanolamine from ethanolamine: step 2/3.</text>
</comment>
<evidence type="ECO:0000256" key="12">
    <source>
        <dbReference type="SAM" id="MobiDB-lite"/>
    </source>
</evidence>
<dbReference type="eggNOG" id="KOG2803">
    <property type="taxonomic scope" value="Eukaryota"/>
</dbReference>
<feature type="domain" description="Cytidyltransferase-like" evidence="13">
    <location>
        <begin position="22"/>
        <end position="145"/>
    </location>
</feature>
<evidence type="ECO:0000313" key="15">
    <source>
        <dbReference type="Proteomes" id="UP000029867"/>
    </source>
</evidence>
<dbReference type="AlphaFoldDB" id="A0A099P522"/>
<dbReference type="NCBIfam" id="TIGR00125">
    <property type="entry name" value="cyt_tran_rel"/>
    <property type="match status" value="2"/>
</dbReference>
<dbReference type="HOGENOM" id="CLU_031246_0_0_1"/>
<evidence type="ECO:0000256" key="9">
    <source>
        <dbReference type="ARBA" id="ARBA00024191"/>
    </source>
</evidence>
<dbReference type="GO" id="GO:0005737">
    <property type="term" value="C:cytoplasm"/>
    <property type="evidence" value="ECO:0007669"/>
    <property type="project" value="TreeGrafter"/>
</dbReference>
<evidence type="ECO:0000259" key="13">
    <source>
        <dbReference type="Pfam" id="PF01467"/>
    </source>
</evidence>
<keyword evidence="7" id="KW-0594">Phospholipid biosynthesis</keyword>
<dbReference type="SUPFAM" id="SSF52374">
    <property type="entry name" value="Nucleotidylyl transferase"/>
    <property type="match status" value="2"/>
</dbReference>
<protein>
    <recommendedName>
        <fullName evidence="10">ethanolamine-phosphate cytidylyltransferase</fullName>
        <ecNumber evidence="10">2.7.7.14</ecNumber>
    </recommendedName>
    <alternativeName>
        <fullName evidence="11">CTP:phosphoethanolamine cytidylyltransferase</fullName>
    </alternativeName>
</protein>
<keyword evidence="8" id="KW-1208">Phospholipid metabolism</keyword>
<evidence type="ECO:0000256" key="4">
    <source>
        <dbReference type="ARBA" id="ARBA00022679"/>
    </source>
</evidence>
<evidence type="ECO:0000256" key="3">
    <source>
        <dbReference type="ARBA" id="ARBA00022516"/>
    </source>
</evidence>
<comment type="pathway">
    <text evidence="1">Lipid metabolism.</text>
</comment>
<dbReference type="PANTHER" id="PTHR45780:SF2">
    <property type="entry name" value="ETHANOLAMINE-PHOSPHATE CYTIDYLYLTRANSFERASE"/>
    <property type="match status" value="1"/>
</dbReference>
<keyword evidence="4" id="KW-0808">Transferase</keyword>
<organism evidence="14 15">
    <name type="scientific">Pichia kudriavzevii</name>
    <name type="common">Yeast</name>
    <name type="synonym">Issatchenkia orientalis</name>
    <dbReference type="NCBI Taxonomy" id="4909"/>
    <lineage>
        <taxon>Eukaryota</taxon>
        <taxon>Fungi</taxon>
        <taxon>Dikarya</taxon>
        <taxon>Ascomycota</taxon>
        <taxon>Saccharomycotina</taxon>
        <taxon>Pichiomycetes</taxon>
        <taxon>Pichiales</taxon>
        <taxon>Pichiaceae</taxon>
        <taxon>Pichia</taxon>
    </lineage>
</organism>
<dbReference type="InterPro" id="IPR014729">
    <property type="entry name" value="Rossmann-like_a/b/a_fold"/>
</dbReference>
<dbReference type="EC" id="2.7.7.14" evidence="10"/>
<keyword evidence="5" id="KW-0548">Nucleotidyltransferase</keyword>
<keyword evidence="3" id="KW-0444">Lipid biosynthesis</keyword>
<dbReference type="VEuPathDB" id="FungiDB:C5L36_0E00400"/>
<proteinExistence type="inferred from homology"/>
<dbReference type="GO" id="GO:0004306">
    <property type="term" value="F:ethanolamine-phosphate cytidylyltransferase activity"/>
    <property type="evidence" value="ECO:0007669"/>
    <property type="project" value="UniProtKB-EC"/>
</dbReference>
<evidence type="ECO:0000256" key="11">
    <source>
        <dbReference type="ARBA" id="ARBA00031473"/>
    </source>
</evidence>
<dbReference type="CDD" id="cd02174">
    <property type="entry name" value="CCT"/>
    <property type="match status" value="1"/>
</dbReference>
<comment type="similarity">
    <text evidence="2">Belongs to the cytidylyltransferase family.</text>
</comment>
<dbReference type="Pfam" id="PF01467">
    <property type="entry name" value="CTP_transf_like"/>
    <property type="match status" value="2"/>
</dbReference>
<evidence type="ECO:0000256" key="10">
    <source>
        <dbReference type="ARBA" id="ARBA00024221"/>
    </source>
</evidence>
<gene>
    <name evidence="14" type="ORF">JL09_g724</name>
</gene>
<dbReference type="InterPro" id="IPR041723">
    <property type="entry name" value="CCT"/>
</dbReference>
<accession>A0A099P522</accession>
<sequence>MTSSNNSSGAVTNALDERRIWIDGCFDFAHHGHAGAMRQARQHGDELYVGVHNDEDILLNKGPPVMNLSERMAAVEGCRWCTKAIPNAPYVTDPKVMDKFKCKYVVHGDDITTDKDGKDCYAEVKEMGRFIVVKRTPNISTTDLVGRMLLFTRDHHMLTIDETQWNDWFTGNHSRLNDKKNILTPNNVERYEQYATGPDAKSLGVSVHAFTREGKLHELVKGLPIDGANKIIYVDGGFDLFNPGHILFLKEVRQIANERKAIVLVGLHDDETVNQIKGVNYPIMNLFERSLCVLQSKYIDGIILGSPFKVTREYLRNIEETTKSSVINIFHGPRSVDDESYDDVKELVEFVNVQMYKDMNVASIVNRVIANREAFEERQRRKGWKAEKEKELEEIERSG</sequence>
<reference evidence="15" key="1">
    <citation type="journal article" date="2014" name="Microb. Cell Fact.">
        <title>Exploiting Issatchenkia orientalis SD108 for succinic acid production.</title>
        <authorList>
            <person name="Xiao H."/>
            <person name="Shao Z."/>
            <person name="Jiang Y."/>
            <person name="Dole S."/>
            <person name="Zhao H."/>
        </authorList>
    </citation>
    <scope>NUCLEOTIDE SEQUENCE [LARGE SCALE GENOMIC DNA]</scope>
    <source>
        <strain evidence="15">SD108</strain>
    </source>
</reference>
<evidence type="ECO:0000256" key="7">
    <source>
        <dbReference type="ARBA" id="ARBA00023209"/>
    </source>
</evidence>
<dbReference type="Gene3D" id="3.40.50.620">
    <property type="entry name" value="HUPs"/>
    <property type="match status" value="2"/>
</dbReference>
<dbReference type="InterPro" id="IPR004821">
    <property type="entry name" value="Cyt_trans-like"/>
</dbReference>
<comment type="caution">
    <text evidence="14">The sequence shown here is derived from an EMBL/GenBank/DDBJ whole genome shotgun (WGS) entry which is preliminary data.</text>
</comment>
<feature type="domain" description="Cytidyltransferase-like" evidence="13">
    <location>
        <begin position="234"/>
        <end position="353"/>
    </location>
</feature>
<evidence type="ECO:0000313" key="14">
    <source>
        <dbReference type="EMBL" id="KGK40025.1"/>
    </source>
</evidence>
<dbReference type="PANTHER" id="PTHR45780">
    <property type="entry name" value="ETHANOLAMINE-PHOSPHATE CYTIDYLYLTRANSFERASE"/>
    <property type="match status" value="1"/>
</dbReference>
<evidence type="ECO:0000256" key="2">
    <source>
        <dbReference type="ARBA" id="ARBA00010101"/>
    </source>
</evidence>
<evidence type="ECO:0000256" key="1">
    <source>
        <dbReference type="ARBA" id="ARBA00005189"/>
    </source>
</evidence>
<dbReference type="GO" id="GO:0006646">
    <property type="term" value="P:phosphatidylethanolamine biosynthetic process"/>
    <property type="evidence" value="ECO:0007669"/>
    <property type="project" value="UniProtKB-UniPathway"/>
</dbReference>
<dbReference type="Proteomes" id="UP000029867">
    <property type="component" value="Unassembled WGS sequence"/>
</dbReference>
<keyword evidence="6" id="KW-0443">Lipid metabolism</keyword>
<evidence type="ECO:0000256" key="8">
    <source>
        <dbReference type="ARBA" id="ARBA00023264"/>
    </source>
</evidence>